<feature type="repeat" description="RPEL" evidence="3">
    <location>
        <begin position="696"/>
        <end position="721"/>
    </location>
</feature>
<dbReference type="InterPro" id="IPR004018">
    <property type="entry name" value="RPEL_repeat"/>
</dbReference>
<dbReference type="Gene3D" id="6.10.150.10">
    <property type="match status" value="1"/>
</dbReference>
<comment type="caution">
    <text evidence="4">The sequence shown here is derived from an EMBL/GenBank/DDBJ whole genome shotgun (WGS) entry which is preliminary data.</text>
</comment>
<accession>A0AAD5U3V2</accession>
<dbReference type="PROSITE" id="PS51073">
    <property type="entry name" value="RPEL"/>
    <property type="match status" value="2"/>
</dbReference>
<dbReference type="PANTHER" id="PTHR15665:SF1">
    <property type="entry name" value="PROTEIN ASTEROID HOMOLOG 1"/>
    <property type="match status" value="1"/>
</dbReference>
<dbReference type="SMART" id="SM00707">
    <property type="entry name" value="RPEL"/>
    <property type="match status" value="3"/>
</dbReference>
<evidence type="ECO:0000313" key="5">
    <source>
        <dbReference type="Proteomes" id="UP001211065"/>
    </source>
</evidence>
<name>A0AAD5U3V2_9FUNG</name>
<dbReference type="AlphaFoldDB" id="A0AAD5U3V2"/>
<feature type="repeat" description="RPEL" evidence="3">
    <location>
        <begin position="751"/>
        <end position="776"/>
    </location>
</feature>
<dbReference type="Gene3D" id="3.40.50.1010">
    <property type="entry name" value="5'-nuclease"/>
    <property type="match status" value="1"/>
</dbReference>
<reference evidence="4" key="1">
    <citation type="submission" date="2020-05" db="EMBL/GenBank/DDBJ databases">
        <title>Phylogenomic resolution of chytrid fungi.</title>
        <authorList>
            <person name="Stajich J.E."/>
            <person name="Amses K."/>
            <person name="Simmons R."/>
            <person name="Seto K."/>
            <person name="Myers J."/>
            <person name="Bonds A."/>
            <person name="Quandt C.A."/>
            <person name="Barry K."/>
            <person name="Liu P."/>
            <person name="Grigoriev I."/>
            <person name="Longcore J.E."/>
            <person name="James T.Y."/>
        </authorList>
    </citation>
    <scope>NUCLEOTIDE SEQUENCE</scope>
    <source>
        <strain evidence="4">JEL0476</strain>
    </source>
</reference>
<gene>
    <name evidence="4" type="primary">ASTE1</name>
    <name evidence="4" type="ORF">HK099_004245</name>
</gene>
<evidence type="ECO:0000256" key="1">
    <source>
        <dbReference type="ARBA" id="ARBA00007398"/>
    </source>
</evidence>
<protein>
    <submittedName>
        <fullName evidence="4">Protein asteroid 1</fullName>
    </submittedName>
</protein>
<dbReference type="InterPro" id="IPR026832">
    <property type="entry name" value="Asteroid"/>
</dbReference>
<dbReference type="InterPro" id="IPR029060">
    <property type="entry name" value="PIN-like_dom_sf"/>
</dbReference>
<dbReference type="EMBL" id="JADGJW010000296">
    <property type="protein sequence ID" value="KAJ3220507.1"/>
    <property type="molecule type" value="Genomic_DNA"/>
</dbReference>
<evidence type="ECO:0000313" key="4">
    <source>
        <dbReference type="EMBL" id="KAJ3220507.1"/>
    </source>
</evidence>
<dbReference type="SUPFAM" id="SSF88723">
    <property type="entry name" value="PIN domain-like"/>
    <property type="match status" value="1"/>
</dbReference>
<keyword evidence="5" id="KW-1185">Reference proteome</keyword>
<proteinExistence type="inferred from homology"/>
<sequence length="824" mass="95866">MGVRGLTTFATKYHSQLCIDLKFVVNDSETEAETKLNRNLIVDGYSFLYHIANDINWILGASQQIYFSNLIRNYLFNLKKFFNFIVFVFDGPEAECKKETKIQRELQKIETLKTLRNNLNKGISLVKSNGSNDNVASFMTLTSVDIFMELASVEYPDIKLITPDFEADAFISQIASSFGGDVEETFVLSQDSDFFIHHTERYLPFEYFIMEKFPTSTVLKSKCFNSNNLLALLNLNKTSIPLLATLAGCDYFFSDIFFKRLCLEMKMSKRDCKFLTISKFLNKFDSLFKVNVEDPTNTIEVVLNLMFPEETDFEIKKLLVDSCLEYKNTQKITLFELEKYYMKYDDESDSGYFHSYKLLEVRKNKVFWCNVLISDVGKRSVWYISRFIRVWIYAILCANTLDSKEYKEWQGDVYEVTEYMRKGFNFQPEMVKPVSFGEFYAELCEKEQNVDIKNFSKEKKSLLHLKIMYSKTDIILEKQNKLDPVMLSLIVALRSLIIEVNLKESRNICNFEVVSFLVTFLKVKNINEVENASNPEKDVFVTSNPLHRLAQFETILFNQDLLLKSLHLRFAKNYHFSSKIFFEYYNLSKGGSSLKRLLVGLNIKEFDELHDLFSDLTDKIDEIFNYKYSDLETAPKVKNKDDFVFKEKKRKIAPKKKVLKSNNIFDVLTLATVSGVSPKFNIPENDPSLSRFGGFDNLEQQFQNRPSQERLIEQNILKRKLFIISFTLPKILALGSLAPQAEQLEKSFIEVKLNQKFSNRPSEKELMEQNILKAQSNIANSLVGKAEELKKHQLQDTISKSLLHRPSEKELKEKCLLTEVDNEE</sequence>
<dbReference type="Gene3D" id="6.10.140.2040">
    <property type="match status" value="1"/>
</dbReference>
<organism evidence="4 5">
    <name type="scientific">Clydaea vesicula</name>
    <dbReference type="NCBI Taxonomy" id="447962"/>
    <lineage>
        <taxon>Eukaryota</taxon>
        <taxon>Fungi</taxon>
        <taxon>Fungi incertae sedis</taxon>
        <taxon>Chytridiomycota</taxon>
        <taxon>Chytridiomycota incertae sedis</taxon>
        <taxon>Chytridiomycetes</taxon>
        <taxon>Lobulomycetales</taxon>
        <taxon>Lobulomycetaceae</taxon>
        <taxon>Clydaea</taxon>
    </lineage>
</organism>
<evidence type="ECO:0000256" key="3">
    <source>
        <dbReference type="PROSITE-ProRule" id="PRU00401"/>
    </source>
</evidence>
<comment type="similarity">
    <text evidence="1">Belongs to the asteroid family.</text>
</comment>
<keyword evidence="2" id="KW-0677">Repeat</keyword>
<dbReference type="Proteomes" id="UP001211065">
    <property type="component" value="Unassembled WGS sequence"/>
</dbReference>
<dbReference type="PANTHER" id="PTHR15665">
    <property type="entry name" value="ASTEROID PROTEIN"/>
    <property type="match status" value="1"/>
</dbReference>
<evidence type="ECO:0000256" key="2">
    <source>
        <dbReference type="ARBA" id="ARBA00022737"/>
    </source>
</evidence>